<gene>
    <name evidence="2" type="ORF">LCGC14_1047350</name>
</gene>
<feature type="domain" description="BioF2-like acetyltransferase" evidence="1">
    <location>
        <begin position="156"/>
        <end position="285"/>
    </location>
</feature>
<dbReference type="Gene3D" id="3.40.630.30">
    <property type="match status" value="1"/>
</dbReference>
<dbReference type="InterPro" id="IPR050644">
    <property type="entry name" value="PG_Glycine_Bridge_Synth"/>
</dbReference>
<organism evidence="2">
    <name type="scientific">marine sediment metagenome</name>
    <dbReference type="NCBI Taxonomy" id="412755"/>
    <lineage>
        <taxon>unclassified sequences</taxon>
        <taxon>metagenomes</taxon>
        <taxon>ecological metagenomes</taxon>
    </lineage>
</organism>
<evidence type="ECO:0000259" key="1">
    <source>
        <dbReference type="Pfam" id="PF13480"/>
    </source>
</evidence>
<proteinExistence type="predicted"/>
<sequence>MIEIITDREEWNRFIKLIGHFDFYYSYYYHLLSKQANEKPILIAYREADVLIALPLLLRDIKGTSYSDATSVYGYAGPLCKIKGKKTSTFDNGNFKNQLQLFLRENKIVSVFTRLHPFIDYQENILKNIGSITSPGNVVNIDLTLPIDIQRQQYNKRLKTYVNKARRVYTIIEANNERQIEEFIEMYYENMRRLDANEYYFFDKRYFYQLMISSFFKVELMLCSNSETGELIGGAMFIKTGNIVQYHLSGCKEDYLHLNPIKLLIDEMRLRATEQGYTYFNLGGGLGVNEDSLFRFKASFSNDYRPAKFWKYVVNQEVYDELVDGTKKDDSEKELETTNFFPAYRQLAKEDS</sequence>
<dbReference type="InterPro" id="IPR016181">
    <property type="entry name" value="Acyl_CoA_acyltransferase"/>
</dbReference>
<comment type="caution">
    <text evidence="2">The sequence shown here is derived from an EMBL/GenBank/DDBJ whole genome shotgun (WGS) entry which is preliminary data.</text>
</comment>
<dbReference type="SUPFAM" id="SSF55729">
    <property type="entry name" value="Acyl-CoA N-acyltransferases (Nat)"/>
    <property type="match status" value="1"/>
</dbReference>
<name>A0A0F9Q836_9ZZZZ</name>
<dbReference type="PANTHER" id="PTHR36174">
    <property type="entry name" value="LIPID II:GLYCINE GLYCYLTRANSFERASE"/>
    <property type="match status" value="1"/>
</dbReference>
<accession>A0A0F9Q836</accession>
<reference evidence="2" key="1">
    <citation type="journal article" date="2015" name="Nature">
        <title>Complex archaea that bridge the gap between prokaryotes and eukaryotes.</title>
        <authorList>
            <person name="Spang A."/>
            <person name="Saw J.H."/>
            <person name="Jorgensen S.L."/>
            <person name="Zaremba-Niedzwiedzka K."/>
            <person name="Martijn J."/>
            <person name="Lind A.E."/>
            <person name="van Eijk R."/>
            <person name="Schleper C."/>
            <person name="Guy L."/>
            <person name="Ettema T.J."/>
        </authorList>
    </citation>
    <scope>NUCLEOTIDE SEQUENCE</scope>
</reference>
<protein>
    <recommendedName>
        <fullName evidence="1">BioF2-like acetyltransferase domain-containing protein</fullName>
    </recommendedName>
</protein>
<evidence type="ECO:0000313" key="2">
    <source>
        <dbReference type="EMBL" id="KKN09366.1"/>
    </source>
</evidence>
<dbReference type="PANTHER" id="PTHR36174:SF1">
    <property type="entry name" value="LIPID II:GLYCINE GLYCYLTRANSFERASE"/>
    <property type="match status" value="1"/>
</dbReference>
<dbReference type="AlphaFoldDB" id="A0A0F9Q836"/>
<dbReference type="EMBL" id="LAZR01004356">
    <property type="protein sequence ID" value="KKN09366.1"/>
    <property type="molecule type" value="Genomic_DNA"/>
</dbReference>
<dbReference type="InterPro" id="IPR038740">
    <property type="entry name" value="BioF2-like_GNAT_dom"/>
</dbReference>
<dbReference type="Pfam" id="PF13480">
    <property type="entry name" value="Acetyltransf_6"/>
    <property type="match status" value="1"/>
</dbReference>